<evidence type="ECO:0000313" key="3">
    <source>
        <dbReference type="Proteomes" id="UP000314294"/>
    </source>
</evidence>
<dbReference type="AlphaFoldDB" id="A0A4Z2FDL2"/>
<proteinExistence type="predicted"/>
<feature type="region of interest" description="Disordered" evidence="1">
    <location>
        <begin position="71"/>
        <end position="127"/>
    </location>
</feature>
<evidence type="ECO:0000313" key="2">
    <source>
        <dbReference type="EMBL" id="TNN38975.1"/>
    </source>
</evidence>
<protein>
    <submittedName>
        <fullName evidence="2">Uncharacterized protein</fullName>
    </submittedName>
</protein>
<dbReference type="EMBL" id="SRLO01001320">
    <property type="protein sequence ID" value="TNN38975.1"/>
    <property type="molecule type" value="Genomic_DNA"/>
</dbReference>
<dbReference type="Proteomes" id="UP000314294">
    <property type="component" value="Unassembled WGS sequence"/>
</dbReference>
<name>A0A4Z2FDL2_9TELE</name>
<reference evidence="2 3" key="1">
    <citation type="submission" date="2019-03" db="EMBL/GenBank/DDBJ databases">
        <title>First draft genome of Liparis tanakae, snailfish: a comprehensive survey of snailfish specific genes.</title>
        <authorList>
            <person name="Kim W."/>
            <person name="Song I."/>
            <person name="Jeong J.-H."/>
            <person name="Kim D."/>
            <person name="Kim S."/>
            <person name="Ryu S."/>
            <person name="Song J.Y."/>
            <person name="Lee S.K."/>
        </authorList>
    </citation>
    <scope>NUCLEOTIDE SEQUENCE [LARGE SCALE GENOMIC DNA]</scope>
    <source>
        <tissue evidence="2">Muscle</tissue>
    </source>
</reference>
<gene>
    <name evidence="2" type="ORF">EYF80_050851</name>
</gene>
<comment type="caution">
    <text evidence="2">The sequence shown here is derived from an EMBL/GenBank/DDBJ whole genome shotgun (WGS) entry which is preliminary data.</text>
</comment>
<feature type="compositionally biased region" description="Polar residues" evidence="1">
    <location>
        <begin position="111"/>
        <end position="121"/>
    </location>
</feature>
<accession>A0A4Z2FDL2</accession>
<feature type="compositionally biased region" description="Low complexity" evidence="1">
    <location>
        <begin position="71"/>
        <end position="80"/>
    </location>
</feature>
<sequence>MLGWKGRRCDEVGAHGDGQREESVLLQLLDGGMLRTRAVHLKPLDLVPYAQRVVRVMGAAALLIQRQGSLAMASPCSSSSKQMAHSPESLDRMSSEEDNTHSLREEFPRTPNHTSDVQSLNPAPPPA</sequence>
<evidence type="ECO:0000256" key="1">
    <source>
        <dbReference type="SAM" id="MobiDB-lite"/>
    </source>
</evidence>
<keyword evidence="3" id="KW-1185">Reference proteome</keyword>
<feature type="compositionally biased region" description="Basic and acidic residues" evidence="1">
    <location>
        <begin position="88"/>
        <end position="108"/>
    </location>
</feature>
<organism evidence="2 3">
    <name type="scientific">Liparis tanakae</name>
    <name type="common">Tanaka's snailfish</name>
    <dbReference type="NCBI Taxonomy" id="230148"/>
    <lineage>
        <taxon>Eukaryota</taxon>
        <taxon>Metazoa</taxon>
        <taxon>Chordata</taxon>
        <taxon>Craniata</taxon>
        <taxon>Vertebrata</taxon>
        <taxon>Euteleostomi</taxon>
        <taxon>Actinopterygii</taxon>
        <taxon>Neopterygii</taxon>
        <taxon>Teleostei</taxon>
        <taxon>Neoteleostei</taxon>
        <taxon>Acanthomorphata</taxon>
        <taxon>Eupercaria</taxon>
        <taxon>Perciformes</taxon>
        <taxon>Cottioidei</taxon>
        <taxon>Cottales</taxon>
        <taxon>Liparidae</taxon>
        <taxon>Liparis</taxon>
    </lineage>
</organism>